<keyword evidence="1" id="KW-0732">Signal</keyword>
<evidence type="ECO:0000313" key="4">
    <source>
        <dbReference type="EMBL" id="ACQ52781.1"/>
    </source>
</evidence>
<protein>
    <recommendedName>
        <fullName evidence="3">DUF4352 domain-containing protein</fullName>
    </recommendedName>
</protein>
<gene>
    <name evidence="4" type="ordered locus">CLJ_B2440</name>
</gene>
<evidence type="ECO:0000256" key="1">
    <source>
        <dbReference type="ARBA" id="ARBA00022729"/>
    </source>
</evidence>
<proteinExistence type="predicted"/>
<evidence type="ECO:0000259" key="3">
    <source>
        <dbReference type="Pfam" id="PF11611"/>
    </source>
</evidence>
<reference evidence="5" key="2">
    <citation type="submission" date="2008-05" db="EMBL/GenBank/DDBJ databases">
        <title>Genome sequence of Clostridium botulinum Ba4 strain 657.</title>
        <authorList>
            <person name="Shrivastava S."/>
            <person name="Brown J.L."/>
            <person name="Bruce D."/>
            <person name="Detter C."/>
            <person name="Munk C."/>
            <person name="Smith L.A."/>
            <person name="Smith T.J."/>
            <person name="Sutton G."/>
            <person name="Brettin T.S."/>
        </authorList>
    </citation>
    <scope>NUCLEOTIDE SEQUENCE [LARGE SCALE GENOMIC DNA]</scope>
    <source>
        <strain evidence="5">657 / Type Ba4</strain>
    </source>
</reference>
<dbReference type="RefSeq" id="WP_012720754.1">
    <property type="nucleotide sequence ID" value="NC_012658.1"/>
</dbReference>
<feature type="region of interest" description="Disordered" evidence="2">
    <location>
        <begin position="45"/>
        <end position="70"/>
    </location>
</feature>
<feature type="domain" description="DUF4352" evidence="3">
    <location>
        <begin position="80"/>
        <end position="201"/>
    </location>
</feature>
<evidence type="ECO:0000256" key="2">
    <source>
        <dbReference type="SAM" id="MobiDB-lite"/>
    </source>
</evidence>
<dbReference type="AlphaFoldDB" id="A0A3F3A9X7"/>
<feature type="compositionally biased region" description="Basic and acidic residues" evidence="2">
    <location>
        <begin position="48"/>
        <end position="64"/>
    </location>
</feature>
<dbReference type="Gene3D" id="2.60.40.1240">
    <property type="match status" value="1"/>
</dbReference>
<evidence type="ECO:0000313" key="5">
    <source>
        <dbReference type="Proteomes" id="UP000002333"/>
    </source>
</evidence>
<dbReference type="KEGG" id="cbi:CLJ_B2440"/>
<dbReference type="EMBL" id="CP001083">
    <property type="protein sequence ID" value="ACQ52781.1"/>
    <property type="molecule type" value="Genomic_DNA"/>
</dbReference>
<name>A0A3F3A9X7_CLOB6</name>
<sequence length="207" mass="22447">MKNKKVKKPFYKKWWFWILILIVGAGIGAGAGTIIDEPQKVGQTSAKVQDKSTETNAKVQDKSAEANTEANKSTNKSKIFKIGDVVKLKDFKVTVNKVYKAKGDEFTQPQPGNEFIAVDCSVENISNEQQVVSSVMMFKVVDKDGRECEESIGGSTAANAGQMDGEVGPGRKITGVYVVEVPKGTTGLELEFNGSLLLGEQVIVKLN</sequence>
<dbReference type="InterPro" id="IPR029050">
    <property type="entry name" value="Immunoprotect_excell_Ig-like"/>
</dbReference>
<dbReference type="Proteomes" id="UP000002333">
    <property type="component" value="Chromosome"/>
</dbReference>
<accession>A0A3F3A9X7</accession>
<organism evidence="4 5">
    <name type="scientific">Clostridium botulinum (strain 657 / Type Ba4)</name>
    <dbReference type="NCBI Taxonomy" id="515621"/>
    <lineage>
        <taxon>Bacteria</taxon>
        <taxon>Bacillati</taxon>
        <taxon>Bacillota</taxon>
        <taxon>Clostridia</taxon>
        <taxon>Eubacteriales</taxon>
        <taxon>Clostridiaceae</taxon>
        <taxon>Clostridium</taxon>
    </lineage>
</organism>
<reference evidence="4 5" key="1">
    <citation type="journal article" date="2007" name="PLoS ONE">
        <title>Analysis of the neurotoxin complex genes in Clostridium botulinum A1-A4 and B1 strains: BoNT/A3, /Ba4 and /B1 clusters are located within plasmids.</title>
        <authorList>
            <person name="Smith T.J."/>
            <person name="Hill K.K."/>
            <person name="Foley B.T."/>
            <person name="Detter J.C."/>
            <person name="Munk A.C."/>
            <person name="Bruce D.C."/>
            <person name="Doggett N.A."/>
            <person name="Smith L.A."/>
            <person name="Marks J.D."/>
            <person name="Xie G."/>
            <person name="Brettin T.S."/>
        </authorList>
    </citation>
    <scope>NUCLEOTIDE SEQUENCE [LARGE SCALE GENOMIC DNA]</scope>
    <source>
        <strain evidence="5">657 / Type Ba4</strain>
    </source>
</reference>
<dbReference type="Pfam" id="PF11611">
    <property type="entry name" value="DUF4352"/>
    <property type="match status" value="1"/>
</dbReference>
<dbReference type="InterPro" id="IPR029051">
    <property type="entry name" value="DUF4352"/>
</dbReference>